<dbReference type="EMBL" id="UZAK01035816">
    <property type="protein sequence ID" value="VDP52355.1"/>
    <property type="molecule type" value="Genomic_DNA"/>
</dbReference>
<dbReference type="Proteomes" id="UP000279833">
    <property type="component" value="Unassembled WGS sequence"/>
</dbReference>
<keyword evidence="2" id="KW-1185">Reference proteome</keyword>
<name>A0A183KEC0_9TREM</name>
<evidence type="ECO:0000313" key="3">
    <source>
        <dbReference type="WBParaSite" id="SCUD_0001336601-mRNA-1"/>
    </source>
</evidence>
<dbReference type="AlphaFoldDB" id="A0A183KEC0"/>
<gene>
    <name evidence="1" type="ORF">SCUD_LOCUS13363</name>
</gene>
<dbReference type="WBParaSite" id="SCUD_0001336601-mRNA-1">
    <property type="protein sequence ID" value="SCUD_0001336601-mRNA-1"/>
    <property type="gene ID" value="SCUD_0001336601"/>
</dbReference>
<proteinExistence type="predicted"/>
<organism evidence="3">
    <name type="scientific">Schistosoma curassoni</name>
    <dbReference type="NCBI Taxonomy" id="6186"/>
    <lineage>
        <taxon>Eukaryota</taxon>
        <taxon>Metazoa</taxon>
        <taxon>Spiralia</taxon>
        <taxon>Lophotrochozoa</taxon>
        <taxon>Platyhelminthes</taxon>
        <taxon>Trematoda</taxon>
        <taxon>Digenea</taxon>
        <taxon>Strigeidida</taxon>
        <taxon>Schistosomatoidea</taxon>
        <taxon>Schistosomatidae</taxon>
        <taxon>Schistosoma</taxon>
    </lineage>
</organism>
<evidence type="ECO:0000313" key="1">
    <source>
        <dbReference type="EMBL" id="VDP52355.1"/>
    </source>
</evidence>
<evidence type="ECO:0000313" key="2">
    <source>
        <dbReference type="Proteomes" id="UP000279833"/>
    </source>
</evidence>
<sequence>MLNAEHTNHNRWEAVHLFHDLNKKFSNHEAGPFLDH</sequence>
<reference evidence="3" key="1">
    <citation type="submission" date="2016-06" db="UniProtKB">
        <authorList>
            <consortium name="WormBaseParasite"/>
        </authorList>
    </citation>
    <scope>IDENTIFICATION</scope>
</reference>
<reference evidence="1 2" key="2">
    <citation type="submission" date="2018-11" db="EMBL/GenBank/DDBJ databases">
        <authorList>
            <consortium name="Pathogen Informatics"/>
        </authorList>
    </citation>
    <scope>NUCLEOTIDE SEQUENCE [LARGE SCALE GENOMIC DNA]</scope>
    <source>
        <strain evidence="1">Dakar</strain>
        <strain evidence="2">Dakar, Senegal</strain>
    </source>
</reference>
<accession>A0A183KEC0</accession>
<protein>
    <submittedName>
        <fullName evidence="3">PDEase domain-containing protein</fullName>
    </submittedName>
</protein>